<gene>
    <name evidence="2" type="ORF">BCR43DRAFT_499300</name>
</gene>
<dbReference type="Proteomes" id="UP000242180">
    <property type="component" value="Unassembled WGS sequence"/>
</dbReference>
<proteinExistence type="predicted"/>
<evidence type="ECO:0000259" key="1">
    <source>
        <dbReference type="Pfam" id="PF12937"/>
    </source>
</evidence>
<dbReference type="InterPro" id="IPR011990">
    <property type="entry name" value="TPR-like_helical_dom_sf"/>
</dbReference>
<dbReference type="Gene3D" id="1.20.1280.50">
    <property type="match status" value="1"/>
</dbReference>
<reference evidence="2 3" key="1">
    <citation type="submission" date="2016-07" db="EMBL/GenBank/DDBJ databases">
        <title>Pervasive Adenine N6-methylation of Active Genes in Fungi.</title>
        <authorList>
            <consortium name="DOE Joint Genome Institute"/>
            <person name="Mondo S.J."/>
            <person name="Dannebaum R.O."/>
            <person name="Kuo R.C."/>
            <person name="Labutti K."/>
            <person name="Haridas S."/>
            <person name="Kuo A."/>
            <person name="Salamov A."/>
            <person name="Ahrendt S.R."/>
            <person name="Lipzen A."/>
            <person name="Sullivan W."/>
            <person name="Andreopoulos W.B."/>
            <person name="Clum A."/>
            <person name="Lindquist E."/>
            <person name="Daum C."/>
            <person name="Ramamoorthy G.K."/>
            <person name="Gryganskyi A."/>
            <person name="Culley D."/>
            <person name="Magnuson J.K."/>
            <person name="James T.Y."/>
            <person name="O'Malley M.A."/>
            <person name="Stajich J.E."/>
            <person name="Spatafora J.W."/>
            <person name="Visel A."/>
            <person name="Grigoriev I.V."/>
        </authorList>
    </citation>
    <scope>NUCLEOTIDE SEQUENCE [LARGE SCALE GENOMIC DNA]</scope>
    <source>
        <strain evidence="2 3">NRRL 2496</strain>
    </source>
</reference>
<dbReference type="InterPro" id="IPR036047">
    <property type="entry name" value="F-box-like_dom_sf"/>
</dbReference>
<organism evidence="2 3">
    <name type="scientific">Syncephalastrum racemosum</name>
    <name type="common">Filamentous fungus</name>
    <dbReference type="NCBI Taxonomy" id="13706"/>
    <lineage>
        <taxon>Eukaryota</taxon>
        <taxon>Fungi</taxon>
        <taxon>Fungi incertae sedis</taxon>
        <taxon>Mucoromycota</taxon>
        <taxon>Mucoromycotina</taxon>
        <taxon>Mucoromycetes</taxon>
        <taxon>Mucorales</taxon>
        <taxon>Syncephalastraceae</taxon>
        <taxon>Syncephalastrum</taxon>
    </lineage>
</organism>
<comment type="caution">
    <text evidence="2">The sequence shown here is derived from an EMBL/GenBank/DDBJ whole genome shotgun (WGS) entry which is preliminary data.</text>
</comment>
<dbReference type="AlphaFoldDB" id="A0A1X2H1A6"/>
<dbReference type="SUPFAM" id="SSF48452">
    <property type="entry name" value="TPR-like"/>
    <property type="match status" value="1"/>
</dbReference>
<dbReference type="InParanoid" id="A0A1X2H1A6"/>
<dbReference type="Gene3D" id="1.25.40.10">
    <property type="entry name" value="Tetratricopeptide repeat domain"/>
    <property type="match status" value="1"/>
</dbReference>
<dbReference type="Gene3D" id="3.80.10.10">
    <property type="entry name" value="Ribonuclease Inhibitor"/>
    <property type="match status" value="1"/>
</dbReference>
<feature type="domain" description="F-box" evidence="1">
    <location>
        <begin position="120"/>
        <end position="162"/>
    </location>
</feature>
<dbReference type="SUPFAM" id="SSF81383">
    <property type="entry name" value="F-box domain"/>
    <property type="match status" value="1"/>
</dbReference>
<dbReference type="SUPFAM" id="SSF52047">
    <property type="entry name" value="RNI-like"/>
    <property type="match status" value="1"/>
</dbReference>
<accession>A0A1X2H1A6</accession>
<dbReference type="InterPro" id="IPR032675">
    <property type="entry name" value="LRR_dom_sf"/>
</dbReference>
<dbReference type="Pfam" id="PF12937">
    <property type="entry name" value="F-box-like"/>
    <property type="match status" value="1"/>
</dbReference>
<dbReference type="InterPro" id="IPR001810">
    <property type="entry name" value="F-box_dom"/>
</dbReference>
<name>A0A1X2H1A6_SYNRA</name>
<keyword evidence="3" id="KW-1185">Reference proteome</keyword>
<protein>
    <recommendedName>
        <fullName evidence="1">F-box domain-containing protein</fullName>
    </recommendedName>
</protein>
<evidence type="ECO:0000313" key="3">
    <source>
        <dbReference type="Proteomes" id="UP000242180"/>
    </source>
</evidence>
<dbReference type="EMBL" id="MCGN01000012">
    <property type="protein sequence ID" value="ORY90436.1"/>
    <property type="molecule type" value="Genomic_DNA"/>
</dbReference>
<sequence>MSTIHPLLEEALLASKGEDYPRLDTLLRNCLHSVLEVRVSRHHKAQQLDCAMRHANTLTQLFPDSPAGYRWQGDIYMDYCDYDNAIEAYKRGSTLTHDTQLLQRITDAQARRDTKLDPLQYLPAEIILHIFSFCPEARLTSTVVCHAWRKYLLALEPLWHDVELTLHRKPVSGFWQRGLSYVLKPSLQHLRLTTDSSLCPVLYMLTQANCTHLKTIELEDTTRYIPDLTADGQRSFMSLQFMDGLQRIGAQLTELHITQTMRPRGLLPALLATCPRLVKLTYNLHPTVARYTLPPWDSTCFPALETCDLQHLEWINHWDDGGRADAELLATHCPALHTVWIANFAEDGDDASVFVDVIRARCANLSRVAFGMYSPTASSYSEKQGVRSIVFDADMEISDRSFHNLLRTSQDTLEELLYVGSNVNDDNDATTMLVRLPRLRKLTLSYMTSKPLCPTHLFLSSCAALDTLQLAYLTLTPSIIDAILLLPYVRTLSLWHCSAPRKSAYRLFRGLASLPHSRLQELSVVWKGSGHYPADLLKLVGDIRSLTHLRFHTTGPTSKTALDGFVRSARAPSVTFKYVDVRLADTPDANAILEPAFYDAIHAADFDADALAEMKDRFGDHFLSSLETV</sequence>
<evidence type="ECO:0000313" key="2">
    <source>
        <dbReference type="EMBL" id="ORY90436.1"/>
    </source>
</evidence>